<feature type="compositionally biased region" description="Basic and acidic residues" evidence="1">
    <location>
        <begin position="44"/>
        <end position="54"/>
    </location>
</feature>
<feature type="compositionally biased region" description="Basic residues" evidence="1">
    <location>
        <begin position="271"/>
        <end position="280"/>
    </location>
</feature>
<name>A0A9W7AY66_9STRA</name>
<feature type="compositionally biased region" description="Low complexity" evidence="1">
    <location>
        <begin position="126"/>
        <end position="141"/>
    </location>
</feature>
<organism evidence="2 3">
    <name type="scientific">Triparma laevis f. longispina</name>
    <dbReference type="NCBI Taxonomy" id="1714387"/>
    <lineage>
        <taxon>Eukaryota</taxon>
        <taxon>Sar</taxon>
        <taxon>Stramenopiles</taxon>
        <taxon>Ochrophyta</taxon>
        <taxon>Bolidophyceae</taxon>
        <taxon>Parmales</taxon>
        <taxon>Triparmaceae</taxon>
        <taxon>Triparma</taxon>
    </lineage>
</organism>
<proteinExistence type="predicted"/>
<protein>
    <submittedName>
        <fullName evidence="2">Uncharacterized protein</fullName>
    </submittedName>
</protein>
<dbReference type="OrthoDB" id="10453826at2759"/>
<feature type="region of interest" description="Disordered" evidence="1">
    <location>
        <begin position="94"/>
        <end position="283"/>
    </location>
</feature>
<evidence type="ECO:0000256" key="1">
    <source>
        <dbReference type="SAM" id="MobiDB-lite"/>
    </source>
</evidence>
<feature type="compositionally biased region" description="Basic and acidic residues" evidence="1">
    <location>
        <begin position="250"/>
        <end position="261"/>
    </location>
</feature>
<dbReference type="Proteomes" id="UP001165122">
    <property type="component" value="Unassembled WGS sequence"/>
</dbReference>
<dbReference type="EMBL" id="BRXW01000909">
    <property type="protein sequence ID" value="GMH78706.1"/>
    <property type="molecule type" value="Genomic_DNA"/>
</dbReference>
<keyword evidence="3" id="KW-1185">Reference proteome</keyword>
<feature type="compositionally biased region" description="Basic residues" evidence="1">
    <location>
        <begin position="183"/>
        <end position="202"/>
    </location>
</feature>
<gene>
    <name evidence="2" type="ORF">TrLO_g1455</name>
</gene>
<sequence length="306" mass="34459">MGRVSKYKKVKDTSGFGFGDTSANRSKGFGRRSKKSKASFDTAPSKKDQDDFYFDEKGNIVDKVEKKKKKKETKKKGDIFDEVWEEYGSEKMKSLQGSMDKKSMGKVLAAGGGGEGKRRRAGGAGEAADSATTSSSTTTISKPNGPLFEPKQDHESMRAFNRRIKEQTRIALKEDMDVLGTSARRKAHLSEKKKQKKLKRKGPQNNDSDSEDGGRWGKKAKTGADEVEFGEQAERPPELTVRPKMRKKKVVEEEPPSHLDPDSLEAQQDKFRKKQAKKKKMEMEQLRLDAIQAYKNMKAKKSREKV</sequence>
<feature type="compositionally biased region" description="Basic and acidic residues" evidence="1">
    <location>
        <begin position="94"/>
        <end position="103"/>
    </location>
</feature>
<evidence type="ECO:0000313" key="3">
    <source>
        <dbReference type="Proteomes" id="UP001165122"/>
    </source>
</evidence>
<reference evidence="3" key="1">
    <citation type="journal article" date="2023" name="Commun. Biol.">
        <title>Genome analysis of Parmales, the sister group of diatoms, reveals the evolutionary specialization of diatoms from phago-mixotrophs to photoautotrophs.</title>
        <authorList>
            <person name="Ban H."/>
            <person name="Sato S."/>
            <person name="Yoshikawa S."/>
            <person name="Yamada K."/>
            <person name="Nakamura Y."/>
            <person name="Ichinomiya M."/>
            <person name="Sato N."/>
            <person name="Blanc-Mathieu R."/>
            <person name="Endo H."/>
            <person name="Kuwata A."/>
            <person name="Ogata H."/>
        </authorList>
    </citation>
    <scope>NUCLEOTIDE SEQUENCE [LARGE SCALE GENOMIC DNA]</scope>
    <source>
        <strain evidence="3">NIES 3700</strain>
    </source>
</reference>
<comment type="caution">
    <text evidence="2">The sequence shown here is derived from an EMBL/GenBank/DDBJ whole genome shotgun (WGS) entry which is preliminary data.</text>
</comment>
<dbReference type="AlphaFoldDB" id="A0A9W7AY66"/>
<feature type="region of interest" description="Disordered" evidence="1">
    <location>
        <begin position="1"/>
        <end position="54"/>
    </location>
</feature>
<evidence type="ECO:0000313" key="2">
    <source>
        <dbReference type="EMBL" id="GMH78706.1"/>
    </source>
</evidence>
<accession>A0A9W7AY66</accession>
<feature type="compositionally biased region" description="Basic and acidic residues" evidence="1">
    <location>
        <begin position="150"/>
        <end position="176"/>
    </location>
</feature>
<feature type="compositionally biased region" description="Basic residues" evidence="1">
    <location>
        <begin position="28"/>
        <end position="37"/>
    </location>
</feature>